<feature type="domain" description="MmgE/PrpD C-terminal" evidence="3">
    <location>
        <begin position="231"/>
        <end position="384"/>
    </location>
</feature>
<dbReference type="PANTHER" id="PTHR16943">
    <property type="entry name" value="2-METHYLCITRATE DEHYDRATASE-RELATED"/>
    <property type="match status" value="1"/>
</dbReference>
<dbReference type="InterPro" id="IPR042183">
    <property type="entry name" value="MmgE/PrpD_sf_1"/>
</dbReference>
<proteinExistence type="inferred from homology"/>
<dbReference type="Gene3D" id="3.30.1330.120">
    <property type="entry name" value="2-methylcitrate dehydratase PrpD"/>
    <property type="match status" value="1"/>
</dbReference>
<dbReference type="SUPFAM" id="SSF103378">
    <property type="entry name" value="2-methylcitrate dehydratase PrpD"/>
    <property type="match status" value="1"/>
</dbReference>
<dbReference type="PANTHER" id="PTHR16943:SF8">
    <property type="entry name" value="2-METHYLCITRATE DEHYDRATASE"/>
    <property type="match status" value="1"/>
</dbReference>
<dbReference type="STRING" id="1428628.WN71_008635"/>
<evidence type="ECO:0000256" key="1">
    <source>
        <dbReference type="ARBA" id="ARBA00006174"/>
    </source>
</evidence>
<dbReference type="InterPro" id="IPR042188">
    <property type="entry name" value="MmgE/PrpD_sf_2"/>
</dbReference>
<name>A0A1J4P452_9ACTN</name>
<sequence>MPYLAEELAAWAHALDPSPADLRLAEHALRDTVAVSLAARGHRMAGLSAGLPEAARWAAVGHVLDFDDLHLPSTAHISVVCVPAVLAAGGGAREYLAAAGVMARLGVALGWGHYTSGWHATCTTGAPAAAVGAGLALGLDTEGLARAISLALPAAGGVQRAFGTDTKSLQVGFATEAGVRAARLAAAGAGADPSALDAWLPLVGGDREALAADAFAPTTAAVPGGLATKIFPCCYAMQRPIGAVRELIAERAISSSDVVRIVVRTPKAAVHPLIHARPDTGLQGKFSLEYAVAAALLDRHPGFTSFTDEQVRRPAARRLVELVEVVMSPDGDGLLTGETTVEITTVDGAAHTATLAFPPGSPALPATETEFAAKLADCGSDVVGLLTGLDWKGAAELMRASFPSTACPLENE</sequence>
<comment type="caution">
    <text evidence="4">The sequence shown here is derived from an EMBL/GenBank/DDBJ whole genome shotgun (WGS) entry which is preliminary data.</text>
</comment>
<gene>
    <name evidence="4" type="ORF">WN71_008635</name>
</gene>
<dbReference type="InterPro" id="IPR045336">
    <property type="entry name" value="MmgE_PrpD_N"/>
</dbReference>
<feature type="domain" description="MmgE/PrpD N-terminal" evidence="2">
    <location>
        <begin position="58"/>
        <end position="195"/>
    </location>
</feature>
<dbReference type="EMBL" id="LAVA02000017">
    <property type="protein sequence ID" value="OIJ68245.1"/>
    <property type="molecule type" value="Genomic_DNA"/>
</dbReference>
<dbReference type="InterPro" id="IPR005656">
    <property type="entry name" value="MmgE_PrpD"/>
</dbReference>
<dbReference type="Proteomes" id="UP000034196">
    <property type="component" value="Unassembled WGS sequence"/>
</dbReference>
<dbReference type="Pfam" id="PF19305">
    <property type="entry name" value="MmgE_PrpD_C"/>
    <property type="match status" value="1"/>
</dbReference>
<dbReference type="Gene3D" id="1.10.4100.10">
    <property type="entry name" value="2-methylcitrate dehydratase PrpD"/>
    <property type="match status" value="1"/>
</dbReference>
<evidence type="ECO:0000313" key="4">
    <source>
        <dbReference type="EMBL" id="OIJ68245.1"/>
    </source>
</evidence>
<dbReference type="AlphaFoldDB" id="A0A1J4P452"/>
<dbReference type="GO" id="GO:0016829">
    <property type="term" value="F:lyase activity"/>
    <property type="evidence" value="ECO:0007669"/>
    <property type="project" value="InterPro"/>
</dbReference>
<organism evidence="4 5">
    <name type="scientific">Streptomyces mangrovisoli</name>
    <dbReference type="NCBI Taxonomy" id="1428628"/>
    <lineage>
        <taxon>Bacteria</taxon>
        <taxon>Bacillati</taxon>
        <taxon>Actinomycetota</taxon>
        <taxon>Actinomycetes</taxon>
        <taxon>Kitasatosporales</taxon>
        <taxon>Streptomycetaceae</taxon>
        <taxon>Streptomyces</taxon>
    </lineage>
</organism>
<protein>
    <submittedName>
        <fullName evidence="4">2-methylcitrate dehydratase</fullName>
    </submittedName>
</protein>
<dbReference type="InterPro" id="IPR045337">
    <property type="entry name" value="MmgE_PrpD_C"/>
</dbReference>
<keyword evidence="5" id="KW-1185">Reference proteome</keyword>
<dbReference type="RefSeq" id="WP_046592149.1">
    <property type="nucleotide sequence ID" value="NZ_LAVA02000017.1"/>
</dbReference>
<evidence type="ECO:0000313" key="5">
    <source>
        <dbReference type="Proteomes" id="UP000034196"/>
    </source>
</evidence>
<dbReference type="InterPro" id="IPR036148">
    <property type="entry name" value="MmgE/PrpD_sf"/>
</dbReference>
<reference evidence="4" key="1">
    <citation type="submission" date="2016-10" db="EMBL/GenBank/DDBJ databases">
        <title>Genome sequence of Streptomyces mangrovisoli MUSC 149.</title>
        <authorList>
            <person name="Lee L.-H."/>
            <person name="Ser H.-L."/>
        </authorList>
    </citation>
    <scope>NUCLEOTIDE SEQUENCE [LARGE SCALE GENOMIC DNA]</scope>
    <source>
        <strain evidence="4">MUSC 149</strain>
    </source>
</reference>
<dbReference type="OrthoDB" id="9797528at2"/>
<dbReference type="Pfam" id="PF03972">
    <property type="entry name" value="MmgE_PrpD_N"/>
    <property type="match status" value="1"/>
</dbReference>
<accession>A0A1J4P452</accession>
<evidence type="ECO:0000259" key="3">
    <source>
        <dbReference type="Pfam" id="PF19305"/>
    </source>
</evidence>
<evidence type="ECO:0000259" key="2">
    <source>
        <dbReference type="Pfam" id="PF03972"/>
    </source>
</evidence>
<comment type="similarity">
    <text evidence="1">Belongs to the PrpD family.</text>
</comment>